<keyword evidence="4" id="KW-1185">Reference proteome</keyword>
<dbReference type="EMBL" id="PYWC01000079">
    <property type="protein sequence ID" value="PWW73472.1"/>
    <property type="molecule type" value="Genomic_DNA"/>
</dbReference>
<gene>
    <name evidence="3" type="ORF">C7212DRAFT_220013</name>
</gene>
<dbReference type="STRING" id="42249.A0A317SGH1"/>
<dbReference type="Pfam" id="PF24883">
    <property type="entry name" value="NPHP3_N"/>
    <property type="match status" value="1"/>
</dbReference>
<organism evidence="3 4">
    <name type="scientific">Tuber magnatum</name>
    <name type="common">white Piedmont truffle</name>
    <dbReference type="NCBI Taxonomy" id="42249"/>
    <lineage>
        <taxon>Eukaryota</taxon>
        <taxon>Fungi</taxon>
        <taxon>Dikarya</taxon>
        <taxon>Ascomycota</taxon>
        <taxon>Pezizomycotina</taxon>
        <taxon>Pezizomycetes</taxon>
        <taxon>Pezizales</taxon>
        <taxon>Tuberaceae</taxon>
        <taxon>Tuber</taxon>
    </lineage>
</organism>
<name>A0A317SGH1_9PEZI</name>
<dbReference type="PANTHER" id="PTHR10039">
    <property type="entry name" value="AMELOGENIN"/>
    <property type="match status" value="1"/>
</dbReference>
<dbReference type="PANTHER" id="PTHR10039:SF14">
    <property type="entry name" value="NACHT DOMAIN-CONTAINING PROTEIN"/>
    <property type="match status" value="1"/>
</dbReference>
<keyword evidence="1" id="KW-0677">Repeat</keyword>
<evidence type="ECO:0000313" key="4">
    <source>
        <dbReference type="Proteomes" id="UP000246991"/>
    </source>
</evidence>
<sequence>MLAGVDVSSVLQAIATRHRGTCEWISDEPQLSEWETSRSSRLLWLYGDPGFGKTVMSKYIIERCELQETSLVAYFHCDGKDESRKTELNTLRSIVFQLLARNSRFFGHVLKYMERERLGFTTSFSTTVSTLWKILGEICATSVQEIRIVIDAVDELRAADVPRLVQGLIDLVHSTGAQSALKVAVVSRPVLEIQRQL</sequence>
<protein>
    <recommendedName>
        <fullName evidence="2">Nephrocystin 3-like N-terminal domain-containing protein</fullName>
    </recommendedName>
</protein>
<dbReference type="SUPFAM" id="SSF52540">
    <property type="entry name" value="P-loop containing nucleoside triphosphate hydrolases"/>
    <property type="match status" value="1"/>
</dbReference>
<evidence type="ECO:0000313" key="3">
    <source>
        <dbReference type="EMBL" id="PWW73472.1"/>
    </source>
</evidence>
<comment type="caution">
    <text evidence="3">The sequence shown here is derived from an EMBL/GenBank/DDBJ whole genome shotgun (WGS) entry which is preliminary data.</text>
</comment>
<reference evidence="3 4" key="1">
    <citation type="submission" date="2018-03" db="EMBL/GenBank/DDBJ databases">
        <title>Genomes of Pezizomycetes fungi and the evolution of truffles.</title>
        <authorList>
            <person name="Murat C."/>
            <person name="Payen T."/>
            <person name="Noel B."/>
            <person name="Kuo A."/>
            <person name="Martin F.M."/>
        </authorList>
    </citation>
    <scope>NUCLEOTIDE SEQUENCE [LARGE SCALE GENOMIC DNA]</scope>
    <source>
        <strain evidence="3">091103-1</strain>
    </source>
</reference>
<dbReference type="InterPro" id="IPR027417">
    <property type="entry name" value="P-loop_NTPase"/>
</dbReference>
<evidence type="ECO:0000259" key="2">
    <source>
        <dbReference type="Pfam" id="PF24883"/>
    </source>
</evidence>
<dbReference type="InterPro" id="IPR056884">
    <property type="entry name" value="NPHP3-like_N"/>
</dbReference>
<proteinExistence type="predicted"/>
<evidence type="ECO:0000256" key="1">
    <source>
        <dbReference type="ARBA" id="ARBA00022737"/>
    </source>
</evidence>
<dbReference type="AlphaFoldDB" id="A0A317SGH1"/>
<dbReference type="OrthoDB" id="538223at2759"/>
<feature type="non-terminal residue" evidence="3">
    <location>
        <position position="197"/>
    </location>
</feature>
<dbReference type="Proteomes" id="UP000246991">
    <property type="component" value="Unassembled WGS sequence"/>
</dbReference>
<accession>A0A317SGH1</accession>
<dbReference type="Gene3D" id="3.40.50.300">
    <property type="entry name" value="P-loop containing nucleotide triphosphate hydrolases"/>
    <property type="match status" value="1"/>
</dbReference>
<feature type="domain" description="Nephrocystin 3-like N-terminal" evidence="2">
    <location>
        <begin position="20"/>
        <end position="188"/>
    </location>
</feature>